<evidence type="ECO:0000256" key="3">
    <source>
        <dbReference type="ARBA" id="ARBA00023163"/>
    </source>
</evidence>
<dbReference type="Gene3D" id="1.10.10.60">
    <property type="entry name" value="Homeodomain-like"/>
    <property type="match status" value="1"/>
</dbReference>
<proteinExistence type="predicted"/>
<dbReference type="InterPro" id="IPR018060">
    <property type="entry name" value="HTH_AraC"/>
</dbReference>
<name>A0ABT5IC47_9CAUL</name>
<dbReference type="RefSeq" id="WP_272740509.1">
    <property type="nucleotide sequence ID" value="NZ_JAQQKW010000003.1"/>
</dbReference>
<evidence type="ECO:0000256" key="1">
    <source>
        <dbReference type="ARBA" id="ARBA00023015"/>
    </source>
</evidence>
<gene>
    <name evidence="5" type="ORF">PQU94_05585</name>
</gene>
<evidence type="ECO:0000313" key="5">
    <source>
        <dbReference type="EMBL" id="MDC7693751.1"/>
    </source>
</evidence>
<feature type="domain" description="HTH araC/xylS-type" evidence="4">
    <location>
        <begin position="218"/>
        <end position="318"/>
    </location>
</feature>
<evidence type="ECO:0000313" key="6">
    <source>
        <dbReference type="Proteomes" id="UP001216595"/>
    </source>
</evidence>
<organism evidence="5 6">
    <name type="scientific">Asticcacaulis currens</name>
    <dbReference type="NCBI Taxonomy" id="2984210"/>
    <lineage>
        <taxon>Bacteria</taxon>
        <taxon>Pseudomonadati</taxon>
        <taxon>Pseudomonadota</taxon>
        <taxon>Alphaproteobacteria</taxon>
        <taxon>Caulobacterales</taxon>
        <taxon>Caulobacteraceae</taxon>
        <taxon>Asticcacaulis</taxon>
    </lineage>
</organism>
<dbReference type="InterPro" id="IPR009057">
    <property type="entry name" value="Homeodomain-like_sf"/>
</dbReference>
<evidence type="ECO:0000259" key="4">
    <source>
        <dbReference type="PROSITE" id="PS01124"/>
    </source>
</evidence>
<keyword evidence="6" id="KW-1185">Reference proteome</keyword>
<sequence length="344" mass="37491">MTEPVSVTYYEAGTHLIPGDDGLKAYAEAIDPIFDVGVTQAGEGTQGWIKTYQIGSLLVGQAFMTGGHFVYSRDQRKVAALGLDVILVQVIEKGGDLRFAGAEGVPGRPGDVCVVDMMRTFRSETSDCTNLNLALPRNLLPLSAQELDGLHGVVLPGHTVAGQMMAQHIRLLWGLASGLSADEIPVVTRATLELLTALSAPYRGSGGPDGHLHSVQLMRVRRHIEARLGDSGLGPARLCRDFGLSRASLYRLFTPLGGVSDYIRERRLQQAFTQLADPALRHKTMGQVAQDNGFTGWAVFARAFRSRFQMTPGEVRELGPEAVTRRVQTGAPQLPDWLRQMDRF</sequence>
<dbReference type="EMBL" id="JAQQKW010000003">
    <property type="protein sequence ID" value="MDC7693751.1"/>
    <property type="molecule type" value="Genomic_DNA"/>
</dbReference>
<dbReference type="InterPro" id="IPR050204">
    <property type="entry name" value="AraC_XylS_family_regulators"/>
</dbReference>
<dbReference type="PANTHER" id="PTHR46796">
    <property type="entry name" value="HTH-TYPE TRANSCRIPTIONAL ACTIVATOR RHAS-RELATED"/>
    <property type="match status" value="1"/>
</dbReference>
<keyword evidence="3" id="KW-0804">Transcription</keyword>
<reference evidence="5 6" key="1">
    <citation type="submission" date="2023-01" db="EMBL/GenBank/DDBJ databases">
        <title>Novel species of the genus Asticcacaulis isolated from rivers.</title>
        <authorList>
            <person name="Lu H."/>
        </authorList>
    </citation>
    <scope>NUCLEOTIDE SEQUENCE [LARGE SCALE GENOMIC DNA]</scope>
    <source>
        <strain evidence="5 6">DXS10W</strain>
    </source>
</reference>
<evidence type="ECO:0000256" key="2">
    <source>
        <dbReference type="ARBA" id="ARBA00023125"/>
    </source>
</evidence>
<dbReference type="PANTHER" id="PTHR46796:SF6">
    <property type="entry name" value="ARAC SUBFAMILY"/>
    <property type="match status" value="1"/>
</dbReference>
<keyword evidence="2" id="KW-0238">DNA-binding</keyword>
<keyword evidence="1" id="KW-0805">Transcription regulation</keyword>
<dbReference type="Proteomes" id="UP001216595">
    <property type="component" value="Unassembled WGS sequence"/>
</dbReference>
<dbReference type="Pfam" id="PF12833">
    <property type="entry name" value="HTH_18"/>
    <property type="match status" value="1"/>
</dbReference>
<dbReference type="SMART" id="SM00342">
    <property type="entry name" value="HTH_ARAC"/>
    <property type="match status" value="1"/>
</dbReference>
<dbReference type="SUPFAM" id="SSF46689">
    <property type="entry name" value="Homeodomain-like"/>
    <property type="match status" value="1"/>
</dbReference>
<protein>
    <submittedName>
        <fullName evidence="5">AraC family transcriptional regulator</fullName>
    </submittedName>
</protein>
<dbReference type="PROSITE" id="PS01124">
    <property type="entry name" value="HTH_ARAC_FAMILY_2"/>
    <property type="match status" value="1"/>
</dbReference>
<comment type="caution">
    <text evidence="5">The sequence shown here is derived from an EMBL/GenBank/DDBJ whole genome shotgun (WGS) entry which is preliminary data.</text>
</comment>
<accession>A0ABT5IC47</accession>